<dbReference type="SUPFAM" id="SSF158499">
    <property type="entry name" value="DnaD domain-like"/>
    <property type="match status" value="1"/>
</dbReference>
<dbReference type="PANTHER" id="PTHR37293:SF5">
    <property type="entry name" value="DNA REPLICATION PROTEIN"/>
    <property type="match status" value="1"/>
</dbReference>
<reference evidence="3 4" key="1">
    <citation type="submission" date="2016-11" db="EMBL/GenBank/DDBJ databases">
        <authorList>
            <person name="Jaros S."/>
            <person name="Januszkiewicz K."/>
            <person name="Wedrychowicz H."/>
        </authorList>
    </citation>
    <scope>NUCLEOTIDE SEQUENCE [LARGE SCALE GENOMIC DNA]</scope>
    <source>
        <strain evidence="3 4">DSM 14501</strain>
    </source>
</reference>
<dbReference type="NCBIfam" id="TIGR01446">
    <property type="entry name" value="DnaD_dom"/>
    <property type="match status" value="1"/>
</dbReference>
<keyword evidence="4" id="KW-1185">Reference proteome</keyword>
<feature type="domain" description="DnaB/C C-terminal" evidence="2">
    <location>
        <begin position="145"/>
        <end position="213"/>
    </location>
</feature>
<dbReference type="InterPro" id="IPR053162">
    <property type="entry name" value="DnaD"/>
</dbReference>
<dbReference type="Proteomes" id="UP000184082">
    <property type="component" value="Unassembled WGS sequence"/>
</dbReference>
<name>A0A1M6MZ61_9FIRM</name>
<evidence type="ECO:0000313" key="3">
    <source>
        <dbReference type="EMBL" id="SHJ88771.1"/>
    </source>
</evidence>
<dbReference type="STRING" id="1121266.SAMN02745883_00718"/>
<protein>
    <submittedName>
        <fullName evidence="3">DnaD and phage-associated domain-containing protein</fullName>
    </submittedName>
</protein>
<dbReference type="Gene3D" id="1.10.10.630">
    <property type="entry name" value="DnaD domain-like"/>
    <property type="match status" value="1"/>
</dbReference>
<gene>
    <name evidence="3" type="ORF">SAMN02745883_00718</name>
</gene>
<accession>A0A1M6MZ61</accession>
<proteinExistence type="inferred from homology"/>
<evidence type="ECO:0000256" key="1">
    <source>
        <dbReference type="ARBA" id="ARBA00093462"/>
    </source>
</evidence>
<evidence type="ECO:0000313" key="4">
    <source>
        <dbReference type="Proteomes" id="UP000184082"/>
    </source>
</evidence>
<dbReference type="PANTHER" id="PTHR37293">
    <property type="entry name" value="PHAGE REPLICATION PROTEIN-RELATED"/>
    <property type="match status" value="1"/>
</dbReference>
<dbReference type="EMBL" id="FRAJ01000005">
    <property type="protein sequence ID" value="SHJ88771.1"/>
    <property type="molecule type" value="Genomic_DNA"/>
</dbReference>
<comment type="similarity">
    <text evidence="1">Belongs to the DnaB/DnaD family.</text>
</comment>
<dbReference type="InterPro" id="IPR034829">
    <property type="entry name" value="DnaD-like_sf"/>
</dbReference>
<dbReference type="InterPro" id="IPR006343">
    <property type="entry name" value="DnaB/C_C"/>
</dbReference>
<dbReference type="Pfam" id="PF07261">
    <property type="entry name" value="DnaB_2"/>
    <property type="match status" value="1"/>
</dbReference>
<dbReference type="AlphaFoldDB" id="A0A1M6MZ61"/>
<organism evidence="3 4">
    <name type="scientific">Caminicella sporogenes DSM 14501</name>
    <dbReference type="NCBI Taxonomy" id="1121266"/>
    <lineage>
        <taxon>Bacteria</taxon>
        <taxon>Bacillati</taxon>
        <taxon>Bacillota</taxon>
        <taxon>Clostridia</taxon>
        <taxon>Peptostreptococcales</taxon>
        <taxon>Caminicellaceae</taxon>
        <taxon>Caminicella</taxon>
    </lineage>
</organism>
<sequence>MYNSLSTGAIALWHALMAINNKAGWIEEFTVANIVLQSMTGLSRQGLDKARNMLVQKSLIEYKKGKGNQAGKYRLIPFECQIVGTNVDINVDTKVAQMITQKGHSSSTLNKLNINKNNNKHQQQQKGTEQESESLTNNDFKKIVDIFNKNIHPIAPLEGEILSEWLKKVEASVIIEAIRESVKSGVRNIKYIEKILQSWHSNGLTTKEAVIAHLRDYQDKKNKGKVVPMKIETYDDKEDLYKQYEGLW</sequence>
<evidence type="ECO:0000259" key="2">
    <source>
        <dbReference type="Pfam" id="PF07261"/>
    </source>
</evidence>